<evidence type="ECO:0000313" key="3">
    <source>
        <dbReference type="EMBL" id="OUJ69131.1"/>
    </source>
</evidence>
<gene>
    <name evidence="3" type="ORF">BXP70_26980</name>
</gene>
<dbReference type="AlphaFoldDB" id="A0A243W686"/>
<feature type="coiled-coil region" evidence="1">
    <location>
        <begin position="582"/>
        <end position="609"/>
    </location>
</feature>
<dbReference type="OrthoDB" id="975149at2"/>
<dbReference type="InterPro" id="IPR010090">
    <property type="entry name" value="Phage_tape_meas"/>
</dbReference>
<accession>A0A243W686</accession>
<sequence>MAEPKEKREVEIIINGQKANASLKEMDAAVALMYNQLRKMASDDPNREKLKQDFLELKDKVNDVRTELKGAAESSSFLSKAMQFAGIEVGVEAAVDGVKELVSTVIETTKEVGNLRSNINGLTGATGADLDQLTTSVMAVSRTFGKEFNEVLQAANTLSKQMGISQQDAMKLIEQGFEAGADASGEFLDQVKEYAPQFKNAGYSANEFIGHISQSVTTGVFSDKGADVVKEFGLRIREQTKATGDAMQAAFGSEFTKKIFDGINAGSISSAQALQMVAQEMNDTKVPASQLQTVIADVFGGPGEDAGIEYLKSLKNAGKGIDELVDKTNVYTARQIAQLESEKELAAAQNELAKSFEGGSQAMTTLTNEAMTVLYTLLVSLGATFSELMQPVKEVWGAFIDLGRELGIFSEKGLTAKDVGQAIGDVIRFIFAPTKLLWGAIADVVKATVEWAKQSDSAKGYLKLLISPVQAFFDLLKNGPAYFAGFTASADSSFSVVSRAIKKALTGDFSGAKAEFGSFGKNAADEFNKAFAAAAAKKTVVEMSANVKSGGAAPTPELRAAGGDGVTDADRAKAEQKTVKDAVSAAKKLQDLQNKADQARLDSIKAQVKHEEDVEDLRIAAISDKRQREIARINEDARRKAALVTGSEQEIAAQQLAINEERERKLQELADKYIKEGEAKNKARMDTRLAEEDAAEQGREAEIQTRFEAALISEGTRDQLLYEAKHASLEAKLQLEEMYAGKTSTAYLRTNKELEKLDKDHNKQLEENTKKREEAKAQFTKLGLQSASSALQVTIDILGRDENARKKNASLIKAFTASKILIDGVEEVAAIWKNSNSNPLNILIPGAGTALAIAQTALAAVRTGFALSQVKSQQFAKGGATGSGMPMPSGGIGSMAIGPLGNLMELSGMSVGANGKVVDDTGFAVAGVVHEDEYVIPKWMRADPKVMQVENWLEARRLRGYAEGGATSDGDRQATAGDALPGTTDAVVQERMLSVLDRLDSRLASVEDWQRNLKVHLNTRELDETQSLQKQVEFDNAIR</sequence>
<reference evidence="3 4" key="1">
    <citation type="submission" date="2017-01" db="EMBL/GenBank/DDBJ databases">
        <title>A new Hymenobacter.</title>
        <authorList>
            <person name="Liang Y."/>
            <person name="Feng F."/>
        </authorList>
    </citation>
    <scope>NUCLEOTIDE SEQUENCE [LARGE SCALE GENOMIC DNA]</scope>
    <source>
        <strain evidence="3">MIMBbqt21</strain>
    </source>
</reference>
<dbReference type="RefSeq" id="WP_086597220.1">
    <property type="nucleotide sequence ID" value="NZ_MTSE01000038.1"/>
</dbReference>
<feature type="coiled-coil region" evidence="1">
    <location>
        <begin position="747"/>
        <end position="778"/>
    </location>
</feature>
<dbReference type="EMBL" id="MTSE01000038">
    <property type="protein sequence ID" value="OUJ69131.1"/>
    <property type="molecule type" value="Genomic_DNA"/>
</dbReference>
<keyword evidence="4" id="KW-1185">Reference proteome</keyword>
<dbReference type="PANTHER" id="PTHR45615:SF80">
    <property type="entry name" value="GRIP DOMAIN-CONTAINING PROTEIN"/>
    <property type="match status" value="1"/>
</dbReference>
<dbReference type="Proteomes" id="UP000194873">
    <property type="component" value="Unassembled WGS sequence"/>
</dbReference>
<protein>
    <recommendedName>
        <fullName evidence="2">Phage tail tape measure protein domain-containing protein</fullName>
    </recommendedName>
</protein>
<keyword evidence="1" id="KW-0175">Coiled coil</keyword>
<organism evidence="3 4">
    <name type="scientific">Hymenobacter crusticola</name>
    <dbReference type="NCBI Taxonomy" id="1770526"/>
    <lineage>
        <taxon>Bacteria</taxon>
        <taxon>Pseudomonadati</taxon>
        <taxon>Bacteroidota</taxon>
        <taxon>Cytophagia</taxon>
        <taxon>Cytophagales</taxon>
        <taxon>Hymenobacteraceae</taxon>
        <taxon>Hymenobacter</taxon>
    </lineage>
</organism>
<evidence type="ECO:0000256" key="1">
    <source>
        <dbReference type="SAM" id="Coils"/>
    </source>
</evidence>
<dbReference type="Pfam" id="PF10145">
    <property type="entry name" value="PhageMin_Tail"/>
    <property type="match status" value="1"/>
</dbReference>
<evidence type="ECO:0000313" key="4">
    <source>
        <dbReference type="Proteomes" id="UP000194873"/>
    </source>
</evidence>
<name>A0A243W686_9BACT</name>
<proteinExistence type="predicted"/>
<evidence type="ECO:0000259" key="2">
    <source>
        <dbReference type="Pfam" id="PF10145"/>
    </source>
</evidence>
<dbReference type="PANTHER" id="PTHR45615">
    <property type="entry name" value="MYOSIN HEAVY CHAIN, NON-MUSCLE"/>
    <property type="match status" value="1"/>
</dbReference>
<comment type="caution">
    <text evidence="3">The sequence shown here is derived from an EMBL/GenBank/DDBJ whole genome shotgun (WGS) entry which is preliminary data.</text>
</comment>
<feature type="domain" description="Phage tail tape measure protein" evidence="2">
    <location>
        <begin position="117"/>
        <end position="300"/>
    </location>
</feature>